<feature type="compositionally biased region" description="Polar residues" evidence="1">
    <location>
        <begin position="206"/>
        <end position="216"/>
    </location>
</feature>
<proteinExistence type="predicted"/>
<feature type="region of interest" description="Disordered" evidence="1">
    <location>
        <begin position="39"/>
        <end position="71"/>
    </location>
</feature>
<feature type="compositionally biased region" description="Basic and acidic residues" evidence="1">
    <location>
        <begin position="311"/>
        <end position="331"/>
    </location>
</feature>
<dbReference type="EMBL" id="VCGU01000005">
    <property type="protein sequence ID" value="TRY74941.1"/>
    <property type="molecule type" value="Genomic_DNA"/>
</dbReference>
<evidence type="ECO:0000313" key="3">
    <source>
        <dbReference type="Proteomes" id="UP000318571"/>
    </source>
</evidence>
<reference evidence="2 3" key="1">
    <citation type="journal article" date="2018" name="Nat. Ecol. Evol.">
        <title>Genomic signatures of mitonuclear coevolution across populations of Tigriopus californicus.</title>
        <authorList>
            <person name="Barreto F.S."/>
            <person name="Watson E.T."/>
            <person name="Lima T.G."/>
            <person name="Willett C.S."/>
            <person name="Edmands S."/>
            <person name="Li W."/>
            <person name="Burton R.S."/>
        </authorList>
    </citation>
    <scope>NUCLEOTIDE SEQUENCE [LARGE SCALE GENOMIC DNA]</scope>
    <source>
        <strain evidence="2 3">San Diego</strain>
    </source>
</reference>
<organism evidence="2 3">
    <name type="scientific">Tigriopus californicus</name>
    <name type="common">Marine copepod</name>
    <dbReference type="NCBI Taxonomy" id="6832"/>
    <lineage>
        <taxon>Eukaryota</taxon>
        <taxon>Metazoa</taxon>
        <taxon>Ecdysozoa</taxon>
        <taxon>Arthropoda</taxon>
        <taxon>Crustacea</taxon>
        <taxon>Multicrustacea</taxon>
        <taxon>Hexanauplia</taxon>
        <taxon>Copepoda</taxon>
        <taxon>Harpacticoida</taxon>
        <taxon>Harpacticidae</taxon>
        <taxon>Tigriopus</taxon>
    </lineage>
</organism>
<dbReference type="Proteomes" id="UP000318571">
    <property type="component" value="Chromosome 2"/>
</dbReference>
<evidence type="ECO:0000256" key="1">
    <source>
        <dbReference type="SAM" id="MobiDB-lite"/>
    </source>
</evidence>
<name>A0A553PB79_TIGCA</name>
<feature type="region of interest" description="Disordered" evidence="1">
    <location>
        <begin position="119"/>
        <end position="145"/>
    </location>
</feature>
<dbReference type="AlphaFoldDB" id="A0A553PB79"/>
<comment type="caution">
    <text evidence="2">The sequence shown here is derived from an EMBL/GenBank/DDBJ whole genome shotgun (WGS) entry which is preliminary data.</text>
</comment>
<feature type="region of interest" description="Disordered" evidence="1">
    <location>
        <begin position="242"/>
        <end position="397"/>
    </location>
</feature>
<feature type="compositionally biased region" description="Polar residues" evidence="1">
    <location>
        <begin position="435"/>
        <end position="449"/>
    </location>
</feature>
<protein>
    <submittedName>
        <fullName evidence="2">Uncharacterized protein</fullName>
    </submittedName>
</protein>
<feature type="region of interest" description="Disordered" evidence="1">
    <location>
        <begin position="417"/>
        <end position="449"/>
    </location>
</feature>
<gene>
    <name evidence="2" type="ORF">TCAL_16817</name>
</gene>
<accession>A0A553PB79</accession>
<evidence type="ECO:0000313" key="2">
    <source>
        <dbReference type="EMBL" id="TRY74941.1"/>
    </source>
</evidence>
<feature type="region of interest" description="Disordered" evidence="1">
    <location>
        <begin position="184"/>
        <end position="220"/>
    </location>
</feature>
<feature type="compositionally biased region" description="Basic and acidic residues" evidence="1">
    <location>
        <begin position="184"/>
        <end position="197"/>
    </location>
</feature>
<keyword evidence="3" id="KW-1185">Reference proteome</keyword>
<sequence>MGSRLLLSLVSKSNGRPYLKTVQDQMATVTERVVPIQLEGAVGNPPGGASSSQASKAPYHLPNEGRNASKRRSLIVTHEDGSRDEIHGLVTKLSSSSDDIHSKAARGVNIQEIGADTLRREIRRSRSGSRSKEDDPRNGGFQSMIPTNSVRLVPIKMPDGRIVSRDPDETMNIKTEFTNYCHQEFPDKSPEAFETRKGRSRRKSGMSPSFSENSTPTKERIVPIQLETGEKFMPKFTQLDDLEPPEWSAFSPKYKPSNQTIPSPKPGQSPVKSVLKQESIPFKEKIVPIRVEGVEPPIPKPRTSPASVLDSPRRSALDRSKDRGGKKSTEKRVHHTVRFNVDEDPYEDVLPQSPSVAKTTRSSSLDSKNRNHLPPNGTSSSERTRHRSGGSATEKTLHEIDCDINKIWKELQELETFPPAPSLNGKPPVVGGSLPSRSPYTSGLRNGSP</sequence>
<feature type="compositionally biased region" description="Polar residues" evidence="1">
    <location>
        <begin position="352"/>
        <end position="366"/>
    </location>
</feature>